<keyword evidence="3" id="KW-1185">Reference proteome</keyword>
<comment type="caution">
    <text evidence="2">The sequence shown here is derived from an EMBL/GenBank/DDBJ whole genome shotgun (WGS) entry which is preliminary data.</text>
</comment>
<dbReference type="AlphaFoldDB" id="A0AA38I162"/>
<dbReference type="GO" id="GO:0005634">
    <property type="term" value="C:nucleus"/>
    <property type="evidence" value="ECO:0007669"/>
    <property type="project" value="TreeGrafter"/>
</dbReference>
<dbReference type="InterPro" id="IPR002110">
    <property type="entry name" value="Ankyrin_rpt"/>
</dbReference>
<evidence type="ECO:0000256" key="1">
    <source>
        <dbReference type="PROSITE-ProRule" id="PRU00023"/>
    </source>
</evidence>
<dbReference type="EMBL" id="JALNTZ010000006">
    <property type="protein sequence ID" value="KAJ3647284.1"/>
    <property type="molecule type" value="Genomic_DNA"/>
</dbReference>
<dbReference type="Pfam" id="PF12796">
    <property type="entry name" value="Ank_2"/>
    <property type="match status" value="1"/>
</dbReference>
<reference evidence="2" key="1">
    <citation type="journal article" date="2023" name="G3 (Bethesda)">
        <title>Whole genome assemblies of Zophobas morio and Tenebrio molitor.</title>
        <authorList>
            <person name="Kaur S."/>
            <person name="Stinson S.A."/>
            <person name="diCenzo G.C."/>
        </authorList>
    </citation>
    <scope>NUCLEOTIDE SEQUENCE</scope>
    <source>
        <strain evidence="2">QUZm001</strain>
    </source>
</reference>
<gene>
    <name evidence="2" type="ORF">Zmor_019170</name>
</gene>
<dbReference type="GO" id="GO:0042981">
    <property type="term" value="P:regulation of apoptotic process"/>
    <property type="evidence" value="ECO:0007669"/>
    <property type="project" value="TreeGrafter"/>
</dbReference>
<dbReference type="PANTHER" id="PTHR24183">
    <property type="entry name" value="FIBRONECTIN TYPE 3 AND ANKYRIN REPEAT DOMAINS PROTEIN 1"/>
    <property type="match status" value="1"/>
</dbReference>
<keyword evidence="1" id="KW-0040">ANK repeat</keyword>
<dbReference type="Gene3D" id="1.25.40.20">
    <property type="entry name" value="Ankyrin repeat-containing domain"/>
    <property type="match status" value="1"/>
</dbReference>
<dbReference type="InterPro" id="IPR036770">
    <property type="entry name" value="Ankyrin_rpt-contain_sf"/>
</dbReference>
<dbReference type="PANTHER" id="PTHR24183:SF1">
    <property type="entry name" value="FIBRONECTIN TYPE 3 AND ANKYRIN REPEAT DOMAINS PROTEIN 1"/>
    <property type="match status" value="1"/>
</dbReference>
<name>A0AA38I162_9CUCU</name>
<proteinExistence type="predicted"/>
<accession>A0AA38I162</accession>
<dbReference type="SMART" id="SM00248">
    <property type="entry name" value="ANK"/>
    <property type="match status" value="5"/>
</dbReference>
<feature type="repeat" description="ANK" evidence="1">
    <location>
        <begin position="149"/>
        <end position="179"/>
    </location>
</feature>
<evidence type="ECO:0000313" key="2">
    <source>
        <dbReference type="EMBL" id="KAJ3647284.1"/>
    </source>
</evidence>
<dbReference type="PROSITE" id="PS50088">
    <property type="entry name" value="ANK_REPEAT"/>
    <property type="match status" value="1"/>
</dbReference>
<organism evidence="2 3">
    <name type="scientific">Zophobas morio</name>
    <dbReference type="NCBI Taxonomy" id="2755281"/>
    <lineage>
        <taxon>Eukaryota</taxon>
        <taxon>Metazoa</taxon>
        <taxon>Ecdysozoa</taxon>
        <taxon>Arthropoda</taxon>
        <taxon>Hexapoda</taxon>
        <taxon>Insecta</taxon>
        <taxon>Pterygota</taxon>
        <taxon>Neoptera</taxon>
        <taxon>Endopterygota</taxon>
        <taxon>Coleoptera</taxon>
        <taxon>Polyphaga</taxon>
        <taxon>Cucujiformia</taxon>
        <taxon>Tenebrionidae</taxon>
        <taxon>Zophobas</taxon>
    </lineage>
</organism>
<sequence length="523" mass="60797">MGNRIASNTVVDVELRDMFEEAISTHDLNKLKHLIKTAPGKWCQIKTYSGHTLLQEAMYQNSKDIFHYMLRFHDLEDLETVSFFKQTALMFSMKTWYEYYAYELIKKGASIYGIYRNGNNLLHRAVSVSVRMTKLLLDRGMAVNAQDRSGETPLHKVLLKGLHSQDYEYVAMLLSYGADPFIVCSEGYNSFELAVVTGHSFLVQEILFEYSYDEHDEVKIHLDVLLQLAKVKSSFFQRLFEYRVKTLVQLSDEYLSNLFNNLLVIDLEPLEILLERCHQAICQSISACNTRQNFREIDFNENLLKSNEMLTKLDLLIHHSDILNLHLLNFIGGLKDFVLPDLIISRNRSTESTATEILIYLIQHGLKWHVSLYQTVYTAYGYCDLFKFLLRVEPEVTCDHYPKNAMIALIHDVTFDFEDFLKKPDDYSEINSAEHLLDYFADSRLSLVLWNFAEKWNLSGATLARIEKHPKVALLVDLARNAVRRHLIRRFGVRNTKEFYSVVDALPTTSTHKKIISFESKLY</sequence>
<dbReference type="Proteomes" id="UP001168821">
    <property type="component" value="Unassembled WGS sequence"/>
</dbReference>
<dbReference type="SUPFAM" id="SSF48403">
    <property type="entry name" value="Ankyrin repeat"/>
    <property type="match status" value="1"/>
</dbReference>
<evidence type="ECO:0000313" key="3">
    <source>
        <dbReference type="Proteomes" id="UP001168821"/>
    </source>
</evidence>
<protein>
    <submittedName>
        <fullName evidence="2">Uncharacterized protein</fullName>
    </submittedName>
</protein>